<evidence type="ECO:0000313" key="3">
    <source>
        <dbReference type="EMBL" id="KHJ66868.1"/>
    </source>
</evidence>
<feature type="domain" description="AB hydrolase-1" evidence="2">
    <location>
        <begin position="21"/>
        <end position="130"/>
    </location>
</feature>
<organism evidence="3 4">
    <name type="scientific">Pantoea rodasii</name>
    <dbReference type="NCBI Taxonomy" id="1076549"/>
    <lineage>
        <taxon>Bacteria</taxon>
        <taxon>Pseudomonadati</taxon>
        <taxon>Pseudomonadota</taxon>
        <taxon>Gammaproteobacteria</taxon>
        <taxon>Enterobacterales</taxon>
        <taxon>Erwiniaceae</taxon>
        <taxon>Pantoea</taxon>
    </lineage>
</organism>
<dbReference type="PANTHER" id="PTHR43798:SF31">
    <property type="entry name" value="AB HYDROLASE SUPERFAMILY PROTEIN YCLE"/>
    <property type="match status" value="1"/>
</dbReference>
<evidence type="ECO:0000256" key="1">
    <source>
        <dbReference type="ARBA" id="ARBA00022801"/>
    </source>
</evidence>
<dbReference type="PANTHER" id="PTHR43798">
    <property type="entry name" value="MONOACYLGLYCEROL LIPASE"/>
    <property type="match status" value="1"/>
</dbReference>
<dbReference type="InterPro" id="IPR029058">
    <property type="entry name" value="AB_hydrolase_fold"/>
</dbReference>
<dbReference type="Gene3D" id="3.40.50.1820">
    <property type="entry name" value="alpha/beta hydrolase"/>
    <property type="match status" value="1"/>
</dbReference>
<dbReference type="Proteomes" id="UP000030853">
    <property type="component" value="Unassembled WGS sequence"/>
</dbReference>
<dbReference type="InterPro" id="IPR050266">
    <property type="entry name" value="AB_hydrolase_sf"/>
</dbReference>
<dbReference type="AlphaFoldDB" id="A0A0B1R1D1"/>
<dbReference type="GO" id="GO:0016020">
    <property type="term" value="C:membrane"/>
    <property type="evidence" value="ECO:0007669"/>
    <property type="project" value="TreeGrafter"/>
</dbReference>
<evidence type="ECO:0000313" key="4">
    <source>
        <dbReference type="Proteomes" id="UP000030853"/>
    </source>
</evidence>
<dbReference type="InterPro" id="IPR000073">
    <property type="entry name" value="AB_hydrolase_1"/>
</dbReference>
<proteinExistence type="predicted"/>
<name>A0A0B1R1D1_9GAMM</name>
<evidence type="ECO:0000259" key="2">
    <source>
        <dbReference type="Pfam" id="PF00561"/>
    </source>
</evidence>
<comment type="caution">
    <text evidence="3">The sequence shown here is derived from an EMBL/GenBank/DDBJ whole genome shotgun (WGS) entry which is preliminary data.</text>
</comment>
<keyword evidence="1 3" id="KW-0378">Hydrolase</keyword>
<accession>A0A0B1R1D1</accession>
<dbReference type="PRINTS" id="PR00111">
    <property type="entry name" value="ABHYDROLASE"/>
</dbReference>
<sequence>MKMVVNGIGINVQQQGSGEIALVFLHYYGGSSRTWEKVIHQLPDRYRTVAIDHRGWGESDAPSSGYRIADLAQDAEGVISALELKRYILVGHSMGGKVAQLMASRRPAGLEGLMLVAPSPPAPMRLTTEQRETLASAYCSRESVSYVIDNVLTVGALSPALREQVIEDSLSASPGAKEGWPNVAISDDIRKEVAAITVPVKVISGELDRVDPPSTLQSDLLPHIPHAVMQIIPGVGHLLPLEAPEKVASQLLDFIAAIYGDQKC</sequence>
<dbReference type="SUPFAM" id="SSF53474">
    <property type="entry name" value="alpha/beta-Hydrolases"/>
    <property type="match status" value="1"/>
</dbReference>
<dbReference type="RefSeq" id="WP_039333432.1">
    <property type="nucleotide sequence ID" value="NZ_JTJJ01000065.1"/>
</dbReference>
<dbReference type="EMBL" id="JTJJ01000065">
    <property type="protein sequence ID" value="KHJ66868.1"/>
    <property type="molecule type" value="Genomic_DNA"/>
</dbReference>
<protein>
    <submittedName>
        <fullName evidence="3">Hydrolase</fullName>
    </submittedName>
</protein>
<reference evidence="3 4" key="1">
    <citation type="submission" date="2014-11" db="EMBL/GenBank/DDBJ databases">
        <title>Genome sequencing of Pantoea rodasii ND03.</title>
        <authorList>
            <person name="Muhamad Yunos N.Y."/>
            <person name="Chan K.-G."/>
        </authorList>
    </citation>
    <scope>NUCLEOTIDE SEQUENCE [LARGE SCALE GENOMIC DNA]</scope>
    <source>
        <strain evidence="3 4">ND03</strain>
    </source>
</reference>
<dbReference type="Pfam" id="PF00561">
    <property type="entry name" value="Abhydrolase_1"/>
    <property type="match status" value="1"/>
</dbReference>
<dbReference type="GO" id="GO:0016787">
    <property type="term" value="F:hydrolase activity"/>
    <property type="evidence" value="ECO:0007669"/>
    <property type="project" value="UniProtKB-KW"/>
</dbReference>
<gene>
    <name evidence="3" type="ORF">QU24_17105</name>
</gene>